<comment type="caution">
    <text evidence="1">The sequence shown here is derived from an EMBL/GenBank/DDBJ whole genome shotgun (WGS) entry which is preliminary data.</text>
</comment>
<keyword evidence="2" id="KW-1185">Reference proteome</keyword>
<proteinExistence type="predicted"/>
<protein>
    <submittedName>
        <fullName evidence="1">Uncharacterized protein</fullName>
    </submittedName>
</protein>
<reference evidence="1 2" key="1">
    <citation type="journal article" date="2018" name="Front. Plant Sci.">
        <title>Red Clover (Trifolium pratense) and Zigzag Clover (T. medium) - A Picture of Genomic Similarities and Differences.</title>
        <authorList>
            <person name="Dluhosova J."/>
            <person name="Istvanek J."/>
            <person name="Nedelnik J."/>
            <person name="Repkova J."/>
        </authorList>
    </citation>
    <scope>NUCLEOTIDE SEQUENCE [LARGE SCALE GENOMIC DNA]</scope>
    <source>
        <strain evidence="2">cv. 10/8</strain>
        <tissue evidence="1">Leaf</tissue>
    </source>
</reference>
<dbReference type="Proteomes" id="UP000265520">
    <property type="component" value="Unassembled WGS sequence"/>
</dbReference>
<evidence type="ECO:0000313" key="1">
    <source>
        <dbReference type="EMBL" id="MCI75671.1"/>
    </source>
</evidence>
<organism evidence="1 2">
    <name type="scientific">Trifolium medium</name>
    <dbReference type="NCBI Taxonomy" id="97028"/>
    <lineage>
        <taxon>Eukaryota</taxon>
        <taxon>Viridiplantae</taxon>
        <taxon>Streptophyta</taxon>
        <taxon>Embryophyta</taxon>
        <taxon>Tracheophyta</taxon>
        <taxon>Spermatophyta</taxon>
        <taxon>Magnoliopsida</taxon>
        <taxon>eudicotyledons</taxon>
        <taxon>Gunneridae</taxon>
        <taxon>Pentapetalae</taxon>
        <taxon>rosids</taxon>
        <taxon>fabids</taxon>
        <taxon>Fabales</taxon>
        <taxon>Fabaceae</taxon>
        <taxon>Papilionoideae</taxon>
        <taxon>50 kb inversion clade</taxon>
        <taxon>NPAAA clade</taxon>
        <taxon>Hologalegina</taxon>
        <taxon>IRL clade</taxon>
        <taxon>Trifolieae</taxon>
        <taxon>Trifolium</taxon>
    </lineage>
</organism>
<dbReference type="AlphaFoldDB" id="A0A392UQ18"/>
<accession>A0A392UQ18</accession>
<name>A0A392UQ18_9FABA</name>
<sequence length="43" mass="4720">MMKGPIELDAKLVRSVEAMCSNLIRPRTFNEIAACIVEPGEDA</sequence>
<feature type="non-terminal residue" evidence="1">
    <location>
        <position position="43"/>
    </location>
</feature>
<evidence type="ECO:0000313" key="2">
    <source>
        <dbReference type="Proteomes" id="UP000265520"/>
    </source>
</evidence>
<dbReference type="EMBL" id="LXQA010888416">
    <property type="protein sequence ID" value="MCI75671.1"/>
    <property type="molecule type" value="Genomic_DNA"/>
</dbReference>